<name>A0A9Q3CZ95_9BASI</name>
<dbReference type="EMBL" id="AVOT02011678">
    <property type="protein sequence ID" value="MBW0492618.1"/>
    <property type="molecule type" value="Genomic_DNA"/>
</dbReference>
<dbReference type="Proteomes" id="UP000765509">
    <property type="component" value="Unassembled WGS sequence"/>
</dbReference>
<protein>
    <submittedName>
        <fullName evidence="1">Uncharacterized protein</fullName>
    </submittedName>
</protein>
<comment type="caution">
    <text evidence="1">The sequence shown here is derived from an EMBL/GenBank/DDBJ whole genome shotgun (WGS) entry which is preliminary data.</text>
</comment>
<accession>A0A9Q3CZ95</accession>
<sequence>MRFHDIGLDLDVEIPYSPMLRRPPYPASLETRKEIYKHIKELLDMDFIRKIGHNEIVEVTKTGIMENLYCVETLVHWKAAQRLTGTLYQGYHIPWIKWKKTNTLPRWIV</sequence>
<evidence type="ECO:0000313" key="2">
    <source>
        <dbReference type="Proteomes" id="UP000765509"/>
    </source>
</evidence>
<organism evidence="1 2">
    <name type="scientific">Austropuccinia psidii MF-1</name>
    <dbReference type="NCBI Taxonomy" id="1389203"/>
    <lineage>
        <taxon>Eukaryota</taxon>
        <taxon>Fungi</taxon>
        <taxon>Dikarya</taxon>
        <taxon>Basidiomycota</taxon>
        <taxon>Pucciniomycotina</taxon>
        <taxon>Pucciniomycetes</taxon>
        <taxon>Pucciniales</taxon>
        <taxon>Sphaerophragmiaceae</taxon>
        <taxon>Austropuccinia</taxon>
    </lineage>
</organism>
<gene>
    <name evidence="1" type="ORF">O181_032333</name>
</gene>
<keyword evidence="2" id="KW-1185">Reference proteome</keyword>
<proteinExistence type="predicted"/>
<dbReference type="AlphaFoldDB" id="A0A9Q3CZ95"/>
<reference evidence="1" key="1">
    <citation type="submission" date="2021-03" db="EMBL/GenBank/DDBJ databases">
        <title>Draft genome sequence of rust myrtle Austropuccinia psidii MF-1, a brazilian biotype.</title>
        <authorList>
            <person name="Quecine M.C."/>
            <person name="Pachon D.M.R."/>
            <person name="Bonatelli M.L."/>
            <person name="Correr F.H."/>
            <person name="Franceschini L.M."/>
            <person name="Leite T.F."/>
            <person name="Margarido G.R.A."/>
            <person name="Almeida C.A."/>
            <person name="Ferrarezi J.A."/>
            <person name="Labate C.A."/>
        </authorList>
    </citation>
    <scope>NUCLEOTIDE SEQUENCE</scope>
    <source>
        <strain evidence="1">MF-1</strain>
    </source>
</reference>
<evidence type="ECO:0000313" key="1">
    <source>
        <dbReference type="EMBL" id="MBW0492618.1"/>
    </source>
</evidence>